<dbReference type="GO" id="GO:0005975">
    <property type="term" value="P:carbohydrate metabolic process"/>
    <property type="evidence" value="ECO:0007669"/>
    <property type="project" value="InterPro"/>
</dbReference>
<comment type="similarity">
    <text evidence="2">Belongs to the gluconokinase GntK/GntV family.</text>
</comment>
<keyword evidence="4" id="KW-0808">Transferase</keyword>
<proteinExistence type="inferred from homology"/>
<evidence type="ECO:0000256" key="7">
    <source>
        <dbReference type="ARBA" id="ARBA00022840"/>
    </source>
</evidence>
<gene>
    <name evidence="10" type="ORF">L201_001955</name>
</gene>
<dbReference type="SUPFAM" id="SSF52540">
    <property type="entry name" value="P-loop containing nucleoside triphosphate hydrolases"/>
    <property type="match status" value="1"/>
</dbReference>
<comment type="pathway">
    <text evidence="1">Carbohydrate acid metabolism; D-gluconate degradation.</text>
</comment>
<dbReference type="PANTHER" id="PTHR43442:SF3">
    <property type="entry name" value="GLUCONOKINASE-RELATED"/>
    <property type="match status" value="1"/>
</dbReference>
<evidence type="ECO:0000256" key="1">
    <source>
        <dbReference type="ARBA" id="ARBA00004875"/>
    </source>
</evidence>
<dbReference type="InterPro" id="IPR006001">
    <property type="entry name" value="Therm_gnt_kin"/>
</dbReference>
<dbReference type="InterPro" id="IPR031322">
    <property type="entry name" value="Shikimate/glucono_kinase"/>
</dbReference>
<evidence type="ECO:0000256" key="6">
    <source>
        <dbReference type="ARBA" id="ARBA00022777"/>
    </source>
</evidence>
<keyword evidence="7" id="KW-0067">ATP-binding</keyword>
<organism evidence="10 11">
    <name type="scientific">Kwoniella dendrophila CBS 6074</name>
    <dbReference type="NCBI Taxonomy" id="1295534"/>
    <lineage>
        <taxon>Eukaryota</taxon>
        <taxon>Fungi</taxon>
        <taxon>Dikarya</taxon>
        <taxon>Basidiomycota</taxon>
        <taxon>Agaricomycotina</taxon>
        <taxon>Tremellomycetes</taxon>
        <taxon>Tremellales</taxon>
        <taxon>Cryptococcaceae</taxon>
        <taxon>Kwoniella</taxon>
    </lineage>
</organism>
<dbReference type="CDD" id="cd02021">
    <property type="entry name" value="GntK"/>
    <property type="match status" value="1"/>
</dbReference>
<dbReference type="Pfam" id="PF01202">
    <property type="entry name" value="SKI"/>
    <property type="match status" value="1"/>
</dbReference>
<dbReference type="InterPro" id="IPR027417">
    <property type="entry name" value="P-loop_NTPase"/>
</dbReference>
<evidence type="ECO:0000313" key="10">
    <source>
        <dbReference type="EMBL" id="WWC87069.1"/>
    </source>
</evidence>
<dbReference type="EC" id="2.7.1.12" evidence="3"/>
<keyword evidence="11" id="KW-1185">Reference proteome</keyword>
<dbReference type="RefSeq" id="XP_066073832.1">
    <property type="nucleotide sequence ID" value="XM_066217735.1"/>
</dbReference>
<evidence type="ECO:0000256" key="8">
    <source>
        <dbReference type="ARBA" id="ARBA00029835"/>
    </source>
</evidence>
<dbReference type="GO" id="GO:0005524">
    <property type="term" value="F:ATP binding"/>
    <property type="evidence" value="ECO:0007669"/>
    <property type="project" value="UniProtKB-KW"/>
</dbReference>
<accession>A0AAX4JQR4</accession>
<protein>
    <recommendedName>
        <fullName evidence="3">gluconokinase</fullName>
        <ecNumber evidence="3">2.7.1.12</ecNumber>
    </recommendedName>
    <alternativeName>
        <fullName evidence="8">Gluconate kinase</fullName>
    </alternativeName>
</protein>
<evidence type="ECO:0000256" key="9">
    <source>
        <dbReference type="ARBA" id="ARBA00048090"/>
    </source>
</evidence>
<evidence type="ECO:0000256" key="3">
    <source>
        <dbReference type="ARBA" id="ARBA00012054"/>
    </source>
</evidence>
<name>A0AAX4JQR4_9TREE</name>
<evidence type="ECO:0000256" key="5">
    <source>
        <dbReference type="ARBA" id="ARBA00022741"/>
    </source>
</evidence>
<evidence type="ECO:0000256" key="2">
    <source>
        <dbReference type="ARBA" id="ARBA00008420"/>
    </source>
</evidence>
<dbReference type="GO" id="GO:0005737">
    <property type="term" value="C:cytoplasm"/>
    <property type="evidence" value="ECO:0007669"/>
    <property type="project" value="TreeGrafter"/>
</dbReference>
<dbReference type="PANTHER" id="PTHR43442">
    <property type="entry name" value="GLUCONOKINASE-RELATED"/>
    <property type="match status" value="1"/>
</dbReference>
<comment type="catalytic activity">
    <reaction evidence="9">
        <text>D-gluconate + ATP = 6-phospho-D-gluconate + ADP + H(+)</text>
        <dbReference type="Rhea" id="RHEA:19433"/>
        <dbReference type="ChEBI" id="CHEBI:15378"/>
        <dbReference type="ChEBI" id="CHEBI:18391"/>
        <dbReference type="ChEBI" id="CHEBI:30616"/>
        <dbReference type="ChEBI" id="CHEBI:58759"/>
        <dbReference type="ChEBI" id="CHEBI:456216"/>
        <dbReference type="EC" id="2.7.1.12"/>
    </reaction>
</comment>
<keyword evidence="5" id="KW-0547">Nucleotide-binding</keyword>
<keyword evidence="6" id="KW-0418">Kinase</keyword>
<dbReference type="GeneID" id="91092627"/>
<sequence length="243" mass="26608">MTDTPKPEAHTRPDLTIPIEEPDPVLIIVMGPASCGKSTVGSELAESLSIPFIDGDSLHPASNIEKMSNGIPLNDDDRLPWLALIRSTAERKCKEEYENCKGKFKSFEQGGIGRSGIVIACSALRKWYRDILRGEIEANPPPQHDLPPSHSVANPEHGVHYPATTALKTYFVYCNGTPELLAQRIAARKNHFMGKQMLDSQLATLENPIGEKGVISVDISKSPKEVAEQATQGIRKILGHPEI</sequence>
<reference evidence="10 11" key="1">
    <citation type="submission" date="2024-01" db="EMBL/GenBank/DDBJ databases">
        <title>Comparative genomics of Cryptococcus and Kwoniella reveals pathogenesis evolution and contrasting modes of karyotype evolution via chromosome fusion or intercentromeric recombination.</title>
        <authorList>
            <person name="Coelho M.A."/>
            <person name="David-Palma M."/>
            <person name="Shea T."/>
            <person name="Bowers K."/>
            <person name="McGinley-Smith S."/>
            <person name="Mohammad A.W."/>
            <person name="Gnirke A."/>
            <person name="Yurkov A.M."/>
            <person name="Nowrousian M."/>
            <person name="Sun S."/>
            <person name="Cuomo C.A."/>
            <person name="Heitman J."/>
        </authorList>
    </citation>
    <scope>NUCLEOTIDE SEQUENCE [LARGE SCALE GENOMIC DNA]</scope>
    <source>
        <strain evidence="10 11">CBS 6074</strain>
    </source>
</reference>
<dbReference type="AlphaFoldDB" id="A0AAX4JQR4"/>
<evidence type="ECO:0000256" key="4">
    <source>
        <dbReference type="ARBA" id="ARBA00022679"/>
    </source>
</evidence>
<dbReference type="Proteomes" id="UP001355207">
    <property type="component" value="Chromosome 2"/>
</dbReference>
<dbReference type="EMBL" id="CP144099">
    <property type="protein sequence ID" value="WWC87069.1"/>
    <property type="molecule type" value="Genomic_DNA"/>
</dbReference>
<evidence type="ECO:0000313" key="11">
    <source>
        <dbReference type="Proteomes" id="UP001355207"/>
    </source>
</evidence>
<dbReference type="Gene3D" id="3.40.50.300">
    <property type="entry name" value="P-loop containing nucleotide triphosphate hydrolases"/>
    <property type="match status" value="1"/>
</dbReference>
<dbReference type="GO" id="GO:0046316">
    <property type="term" value="F:gluconokinase activity"/>
    <property type="evidence" value="ECO:0007669"/>
    <property type="project" value="UniProtKB-EC"/>
</dbReference>